<dbReference type="Proteomes" id="UP000537825">
    <property type="component" value="Unassembled WGS sequence"/>
</dbReference>
<gene>
    <name evidence="1" type="ORF">GTZ93_26155</name>
</gene>
<dbReference type="RefSeq" id="WP_139915253.1">
    <property type="nucleotide sequence ID" value="NZ_CBCSLE010000017.1"/>
</dbReference>
<dbReference type="PROSITE" id="PS51257">
    <property type="entry name" value="PROKAR_LIPOPROTEIN"/>
    <property type="match status" value="1"/>
</dbReference>
<sequence>MVRNAWWIAVLVGWLAVPATGWACSCTFITQGLPGSLEGARDQAGFIYLGRVRDSEGRSERFATVDVLEAFKGSVKAGDVLQLPYGWSGDCVLNLPGGQTWLLYADKSSPEAVWMCTRSRRVLSSDDSELTWLRTGVLPPVPVSLQRETVSCEACNIEAVGGRLLAPPQMPPVTPAAHAEAEALWKKGQPFFTAEYAEHLMMFGVSREGRAFELTEVSGSFGVQKACERRVELRWCKRLELRQRTPRISAFHCVDPGEPQEACDERRSRKSEWFPMERLPARACIWFNPSAPSCELAEGRFPFPSGAPPLPVLACHPWTPGARSGSYSCEVKTAPEPVPSEP</sequence>
<protein>
    <recommendedName>
        <fullName evidence="3">Lipoprotein</fullName>
    </recommendedName>
</protein>
<evidence type="ECO:0000313" key="2">
    <source>
        <dbReference type="Proteomes" id="UP000537825"/>
    </source>
</evidence>
<keyword evidence="2" id="KW-1185">Reference proteome</keyword>
<accession>A0A7X5BRJ4</accession>
<reference evidence="1 2" key="1">
    <citation type="submission" date="2020-01" db="EMBL/GenBank/DDBJ databases">
        <title>The draft genome sequence of Corallococcus exiguus DSM 14696.</title>
        <authorList>
            <person name="Zhang X."/>
            <person name="Zhu H."/>
        </authorList>
    </citation>
    <scope>NUCLEOTIDE SEQUENCE [LARGE SCALE GENOMIC DNA]</scope>
    <source>
        <strain evidence="1 2">DSM 14696</strain>
    </source>
</reference>
<name>A0A7X5BRJ4_9BACT</name>
<organism evidence="1 2">
    <name type="scientific">Corallococcus exiguus</name>
    <dbReference type="NCBI Taxonomy" id="83462"/>
    <lineage>
        <taxon>Bacteria</taxon>
        <taxon>Pseudomonadati</taxon>
        <taxon>Myxococcota</taxon>
        <taxon>Myxococcia</taxon>
        <taxon>Myxococcales</taxon>
        <taxon>Cystobacterineae</taxon>
        <taxon>Myxococcaceae</taxon>
        <taxon>Corallococcus</taxon>
    </lineage>
</organism>
<evidence type="ECO:0000313" key="1">
    <source>
        <dbReference type="EMBL" id="NBC43291.1"/>
    </source>
</evidence>
<proteinExistence type="predicted"/>
<dbReference type="EMBL" id="JAAAPK010000007">
    <property type="protein sequence ID" value="NBC43291.1"/>
    <property type="molecule type" value="Genomic_DNA"/>
</dbReference>
<comment type="caution">
    <text evidence="1">The sequence shown here is derived from an EMBL/GenBank/DDBJ whole genome shotgun (WGS) entry which is preliminary data.</text>
</comment>
<dbReference type="AlphaFoldDB" id="A0A7X5BRJ4"/>
<evidence type="ECO:0008006" key="3">
    <source>
        <dbReference type="Google" id="ProtNLM"/>
    </source>
</evidence>